<proteinExistence type="predicted"/>
<dbReference type="InterPro" id="IPR053139">
    <property type="entry name" value="Surface_bspA-like"/>
</dbReference>
<gene>
    <name evidence="1" type="ORF">M9Y10_007980</name>
</gene>
<dbReference type="Proteomes" id="UP001470230">
    <property type="component" value="Unassembled WGS sequence"/>
</dbReference>
<dbReference type="Gene3D" id="3.80.10.10">
    <property type="entry name" value="Ribonuclease Inhibitor"/>
    <property type="match status" value="2"/>
</dbReference>
<dbReference type="InterPro" id="IPR032675">
    <property type="entry name" value="LRR_dom_sf"/>
</dbReference>
<comment type="caution">
    <text evidence="1">The sequence shown here is derived from an EMBL/GenBank/DDBJ whole genome shotgun (WGS) entry which is preliminary data.</text>
</comment>
<evidence type="ECO:0000313" key="1">
    <source>
        <dbReference type="EMBL" id="KAK8872215.1"/>
    </source>
</evidence>
<dbReference type="InterPro" id="IPR026906">
    <property type="entry name" value="LRR_5"/>
</dbReference>
<dbReference type="PANTHER" id="PTHR45661:SF3">
    <property type="entry name" value="IG-LIKE DOMAIN-CONTAINING PROTEIN"/>
    <property type="match status" value="1"/>
</dbReference>
<name>A0ABR2J4I8_9EUKA</name>
<evidence type="ECO:0000313" key="2">
    <source>
        <dbReference type="Proteomes" id="UP001470230"/>
    </source>
</evidence>
<accession>A0ABR2J4I8</accession>
<protein>
    <submittedName>
        <fullName evidence="1">Uncharacterized protein</fullName>
    </submittedName>
</protein>
<keyword evidence="2" id="KW-1185">Reference proteome</keyword>
<dbReference type="PANTHER" id="PTHR45661">
    <property type="entry name" value="SURFACE ANTIGEN"/>
    <property type="match status" value="1"/>
</dbReference>
<dbReference type="EMBL" id="JAPFFF010000013">
    <property type="protein sequence ID" value="KAK8872215.1"/>
    <property type="molecule type" value="Genomic_DNA"/>
</dbReference>
<sequence>MSNYYSTPQRVLSNGSEIDRTRISVDGYRRQNDFGALDQTVIKQEIAEYINQKKEFYDNLIIFLENVDENEENILDIIKTNHYENDREKLVEILQLIASIANNHHRNEHFFKKIFIIIRNLKDQIWKTFLNSEIYDIFESNKIILLFLFENKILTFDNNINKKISIIEANDNHYRHFFYPEIKGFNGEQQTEVIKNELLSINSNIFDRFEEKRHEGENDSHICSLIRQDMIEEFISYVTRTNYPLNSIVEPSIFETNSFLIEQKNTTLIEYSAFFGSIQIFQYLKLNGVELKRSLWRYSIHSQNAELIHLLESSGVKPPHKRSKKKKHSKNKYKYKNCFIESIKCHHNSIASYFEDNFFEQDSNIRKKERVLSRILLYHNYSFLPSKFHLNDSFYLYEYGYSELFKLVMVMNKIRLRKRLLSNDGDASNMNSSYREEQKRSDICKSIYCDFALRQRIEFADVFFSEDDHKKIKKIVIYPAMGIFGNSMFYDDSLTHLTFSRSICSINNLAFDKFSNLVHVNIPPSIESIGKFAFNCCRKLKKIKITSSQITIGSNAFFKCSALKELTILSSQVTIGDNAFAWCYSLKELLINSSELTIGENAFESCAFDEIIFSADKSDTSQSSKISISKMAFNRCRSLKRIKFPPSAISIEESAFDYCSSLSQITVSSTFDSLADVPTSLSPLIIGHHAFAGLNSLTEVTIPFSTTHIGCNCFESCCSLKKVTIPNSVKNIGFYAFYKCSSLDEITLPLSVTEIGHHAFSKCTSLRQIAIPSSVSSIKEGTFEKCSALKEITIPSSVTSIEDCAFIGCSSLKEISIPSSVTRIGDKAFMSGIKFI</sequence>
<dbReference type="SUPFAM" id="SSF52058">
    <property type="entry name" value="L domain-like"/>
    <property type="match status" value="2"/>
</dbReference>
<dbReference type="Pfam" id="PF13306">
    <property type="entry name" value="LRR_5"/>
    <property type="match status" value="3"/>
</dbReference>
<reference evidence="1 2" key="1">
    <citation type="submission" date="2024-04" db="EMBL/GenBank/DDBJ databases">
        <title>Tritrichomonas musculus Genome.</title>
        <authorList>
            <person name="Alves-Ferreira E."/>
            <person name="Grigg M."/>
            <person name="Lorenzi H."/>
            <person name="Galac M."/>
        </authorList>
    </citation>
    <scope>NUCLEOTIDE SEQUENCE [LARGE SCALE GENOMIC DNA]</scope>
    <source>
        <strain evidence="1 2">EAF2021</strain>
    </source>
</reference>
<organism evidence="1 2">
    <name type="scientific">Tritrichomonas musculus</name>
    <dbReference type="NCBI Taxonomy" id="1915356"/>
    <lineage>
        <taxon>Eukaryota</taxon>
        <taxon>Metamonada</taxon>
        <taxon>Parabasalia</taxon>
        <taxon>Tritrichomonadida</taxon>
        <taxon>Tritrichomonadidae</taxon>
        <taxon>Tritrichomonas</taxon>
    </lineage>
</organism>